<keyword evidence="3 10" id="KW-0812">Transmembrane</keyword>
<feature type="transmembrane region" description="Helical" evidence="10">
    <location>
        <begin position="48"/>
        <end position="70"/>
    </location>
</feature>
<keyword evidence="4 10" id="KW-1133">Transmembrane helix</keyword>
<dbReference type="PROSITE" id="PS50262">
    <property type="entry name" value="G_PROTEIN_RECEP_F1_2"/>
    <property type="match status" value="1"/>
</dbReference>
<dbReference type="SUPFAM" id="SSF81321">
    <property type="entry name" value="Family A G protein-coupled receptor-like"/>
    <property type="match status" value="1"/>
</dbReference>
<sequence>MFHSSDSILFFLLGSAASLFSIFTIFSNLFTIFLLVRYRPMQKSISNLYILSLSIADVLIGLTVFVFFAVHLTSTSTFWFPERSWLCDAWQVADFVLSTVSLYSICAIALDRVWNLEKPLRVFKRSRRLAIKLILCIWISPFVIWIPYYYFVTESRMLGSESMNHTCTSEYRLPFAVPFIAAPILYIPAIALVAMFVRISVVVHGHLSFLKEHSNHPGTSLVNTNSFRGSKESTPFTRTPEQTKKFSEGSQTSGDHGYGTIRTPRSQSPRYLRVELTPLSEEKSSGRERSLSEQLTGRIEQFDVVRAAKAVALILICFLVCWLPFLVIWPIKLYCRSCIPNWLYIVSIFLNYLCSALNPLLYTLSSPRIRIVMQSYCSFFCATTKRRMKHSYIVRSGTMYYALWRVFV</sequence>
<dbReference type="Proteomes" id="UP000095283">
    <property type="component" value="Unplaced"/>
</dbReference>
<feature type="transmembrane region" description="Helical" evidence="10">
    <location>
        <begin position="12"/>
        <end position="36"/>
    </location>
</feature>
<dbReference type="PRINTS" id="PR00237">
    <property type="entry name" value="GPCRRHODOPSN"/>
</dbReference>
<evidence type="ECO:0000256" key="5">
    <source>
        <dbReference type="ARBA" id="ARBA00023040"/>
    </source>
</evidence>
<keyword evidence="12" id="KW-1185">Reference proteome</keyword>
<feature type="transmembrane region" description="Helical" evidence="10">
    <location>
        <begin position="90"/>
        <end position="110"/>
    </location>
</feature>
<evidence type="ECO:0000313" key="12">
    <source>
        <dbReference type="Proteomes" id="UP000095283"/>
    </source>
</evidence>
<evidence type="ECO:0000256" key="6">
    <source>
        <dbReference type="ARBA" id="ARBA00023136"/>
    </source>
</evidence>
<dbReference type="PANTHER" id="PTHR24248">
    <property type="entry name" value="ADRENERGIC RECEPTOR-RELATED G-PROTEIN COUPLED RECEPTOR"/>
    <property type="match status" value="1"/>
</dbReference>
<evidence type="ECO:0000256" key="2">
    <source>
        <dbReference type="ARBA" id="ARBA00022475"/>
    </source>
</evidence>
<feature type="region of interest" description="Disordered" evidence="9">
    <location>
        <begin position="220"/>
        <end position="265"/>
    </location>
</feature>
<evidence type="ECO:0000256" key="3">
    <source>
        <dbReference type="ARBA" id="ARBA00022692"/>
    </source>
</evidence>
<dbReference type="AlphaFoldDB" id="A0A1I7WSH3"/>
<dbReference type="Pfam" id="PF00001">
    <property type="entry name" value="7tm_1"/>
    <property type="match status" value="1"/>
</dbReference>
<feature type="transmembrane region" description="Helical" evidence="10">
    <location>
        <begin position="310"/>
        <end position="331"/>
    </location>
</feature>
<feature type="domain" description="G-protein coupled receptors family 1 profile" evidence="11">
    <location>
        <begin position="27"/>
        <end position="362"/>
    </location>
</feature>
<dbReference type="GO" id="GO:0071880">
    <property type="term" value="P:adenylate cyclase-activating adrenergic receptor signaling pathway"/>
    <property type="evidence" value="ECO:0007669"/>
    <property type="project" value="TreeGrafter"/>
</dbReference>
<evidence type="ECO:0000256" key="7">
    <source>
        <dbReference type="ARBA" id="ARBA00023170"/>
    </source>
</evidence>
<evidence type="ECO:0000256" key="10">
    <source>
        <dbReference type="SAM" id="Phobius"/>
    </source>
</evidence>
<feature type="compositionally biased region" description="Polar residues" evidence="9">
    <location>
        <begin position="220"/>
        <end position="240"/>
    </location>
</feature>
<feature type="transmembrane region" description="Helical" evidence="10">
    <location>
        <begin position="171"/>
        <end position="197"/>
    </location>
</feature>
<dbReference type="InterPro" id="IPR000276">
    <property type="entry name" value="GPCR_Rhodpsn"/>
</dbReference>
<proteinExistence type="predicted"/>
<keyword evidence="2" id="KW-1003">Cell membrane</keyword>
<dbReference type="GO" id="GO:0043410">
    <property type="term" value="P:positive regulation of MAPK cascade"/>
    <property type="evidence" value="ECO:0007669"/>
    <property type="project" value="TreeGrafter"/>
</dbReference>
<keyword evidence="7" id="KW-0675">Receptor</keyword>
<evidence type="ECO:0000313" key="13">
    <source>
        <dbReference type="WBParaSite" id="Hba_08130"/>
    </source>
</evidence>
<feature type="transmembrane region" description="Helical" evidence="10">
    <location>
        <begin position="343"/>
        <end position="364"/>
    </location>
</feature>
<dbReference type="GO" id="GO:0005886">
    <property type="term" value="C:plasma membrane"/>
    <property type="evidence" value="ECO:0007669"/>
    <property type="project" value="UniProtKB-SubCell"/>
</dbReference>
<keyword evidence="8" id="KW-0807">Transducer</keyword>
<evidence type="ECO:0000256" key="1">
    <source>
        <dbReference type="ARBA" id="ARBA00004651"/>
    </source>
</evidence>
<dbReference type="Gene3D" id="1.20.1070.10">
    <property type="entry name" value="Rhodopsin 7-helix transmembrane proteins"/>
    <property type="match status" value="1"/>
</dbReference>
<name>A0A1I7WSH3_HETBA</name>
<reference evidence="13" key="1">
    <citation type="submission" date="2016-11" db="UniProtKB">
        <authorList>
            <consortium name="WormBaseParasite"/>
        </authorList>
    </citation>
    <scope>IDENTIFICATION</scope>
</reference>
<dbReference type="GO" id="GO:0004930">
    <property type="term" value="F:G protein-coupled receptor activity"/>
    <property type="evidence" value="ECO:0007669"/>
    <property type="project" value="UniProtKB-KW"/>
</dbReference>
<dbReference type="PANTHER" id="PTHR24248:SF120">
    <property type="entry name" value="G-PROTEIN COUPLED RECEPTORS FAMILY 1 PROFILE DOMAIN-CONTAINING PROTEIN"/>
    <property type="match status" value="1"/>
</dbReference>
<evidence type="ECO:0000256" key="4">
    <source>
        <dbReference type="ARBA" id="ARBA00022989"/>
    </source>
</evidence>
<evidence type="ECO:0000256" key="8">
    <source>
        <dbReference type="ARBA" id="ARBA00023224"/>
    </source>
</evidence>
<dbReference type="WBParaSite" id="Hba_08130">
    <property type="protein sequence ID" value="Hba_08130"/>
    <property type="gene ID" value="Hba_08130"/>
</dbReference>
<keyword evidence="5" id="KW-0297">G-protein coupled receptor</keyword>
<evidence type="ECO:0000256" key="9">
    <source>
        <dbReference type="SAM" id="MobiDB-lite"/>
    </source>
</evidence>
<protein>
    <submittedName>
        <fullName evidence="13">G_PROTEIN_RECEP_F1_2 domain-containing protein</fullName>
    </submittedName>
</protein>
<comment type="subcellular location">
    <subcellularLocation>
        <location evidence="1">Cell membrane</location>
        <topology evidence="1">Multi-pass membrane protein</topology>
    </subcellularLocation>
</comment>
<evidence type="ECO:0000259" key="11">
    <source>
        <dbReference type="PROSITE" id="PS50262"/>
    </source>
</evidence>
<dbReference type="InterPro" id="IPR017452">
    <property type="entry name" value="GPCR_Rhodpsn_7TM"/>
</dbReference>
<keyword evidence="6 10" id="KW-0472">Membrane</keyword>
<accession>A0A1I7WSH3</accession>
<feature type="transmembrane region" description="Helical" evidence="10">
    <location>
        <begin position="130"/>
        <end position="151"/>
    </location>
</feature>
<organism evidence="12 13">
    <name type="scientific">Heterorhabditis bacteriophora</name>
    <name type="common">Entomopathogenic nematode worm</name>
    <dbReference type="NCBI Taxonomy" id="37862"/>
    <lineage>
        <taxon>Eukaryota</taxon>
        <taxon>Metazoa</taxon>
        <taxon>Ecdysozoa</taxon>
        <taxon>Nematoda</taxon>
        <taxon>Chromadorea</taxon>
        <taxon>Rhabditida</taxon>
        <taxon>Rhabditina</taxon>
        <taxon>Rhabditomorpha</taxon>
        <taxon>Strongyloidea</taxon>
        <taxon>Heterorhabditidae</taxon>
        <taxon>Heterorhabditis</taxon>
    </lineage>
</organism>